<dbReference type="AlphaFoldDB" id="A0A7D5PDF3"/>
<dbReference type="RefSeq" id="WP_179918467.1">
    <property type="nucleotide sequence ID" value="NZ_CP058909.1"/>
</dbReference>
<feature type="compositionally biased region" description="Polar residues" evidence="1">
    <location>
        <begin position="1"/>
        <end position="10"/>
    </location>
</feature>
<accession>A0A7D5PDF3</accession>
<gene>
    <name evidence="2" type="ORF">HZS54_18060</name>
</gene>
<organism evidence="2 3">
    <name type="scientific">Halosimplex pelagicum</name>
    <dbReference type="NCBI Taxonomy" id="869886"/>
    <lineage>
        <taxon>Archaea</taxon>
        <taxon>Methanobacteriati</taxon>
        <taxon>Methanobacteriota</taxon>
        <taxon>Stenosarchaea group</taxon>
        <taxon>Halobacteria</taxon>
        <taxon>Halobacteriales</taxon>
        <taxon>Haloarculaceae</taxon>
        <taxon>Halosimplex</taxon>
    </lineage>
</organism>
<name>A0A7D5PDF3_9EURY</name>
<dbReference type="OrthoDB" id="234741at2157"/>
<sequence length="110" mass="12209">MATNNETSSFEDFPEPETSDDDGGSDWIDLEAGDEVTGRITGFSPNAGRNGVVEIDGRPTYITASIRRQLIAELVEGSKMALRVSEDEESFEDDDGEEVTYNPKEARFRR</sequence>
<dbReference type="Proteomes" id="UP000509346">
    <property type="component" value="Chromosome"/>
</dbReference>
<feature type="region of interest" description="Disordered" evidence="1">
    <location>
        <begin position="1"/>
        <end position="29"/>
    </location>
</feature>
<proteinExistence type="predicted"/>
<feature type="compositionally biased region" description="Acidic residues" evidence="1">
    <location>
        <begin position="12"/>
        <end position="29"/>
    </location>
</feature>
<evidence type="ECO:0000313" key="3">
    <source>
        <dbReference type="Proteomes" id="UP000509346"/>
    </source>
</evidence>
<protein>
    <submittedName>
        <fullName evidence="2">Uncharacterized protein</fullName>
    </submittedName>
</protein>
<dbReference type="GeneID" id="56084535"/>
<dbReference type="KEGG" id="hpel:HZS54_18060"/>
<evidence type="ECO:0000313" key="2">
    <source>
        <dbReference type="EMBL" id="QLH83418.1"/>
    </source>
</evidence>
<keyword evidence="3" id="KW-1185">Reference proteome</keyword>
<feature type="compositionally biased region" description="Acidic residues" evidence="1">
    <location>
        <begin position="86"/>
        <end position="98"/>
    </location>
</feature>
<reference evidence="2 3" key="1">
    <citation type="submission" date="2020-07" db="EMBL/GenBank/DDBJ databases">
        <title>Halosimplex litoreum sp. nov. and Halosimplex rubrum sp. nov., isolated from different salt environments.</title>
        <authorList>
            <person name="Cui H."/>
        </authorList>
    </citation>
    <scope>NUCLEOTIDE SEQUENCE [LARGE SCALE GENOMIC DNA]</scope>
    <source>
        <strain evidence="2 3">R2</strain>
    </source>
</reference>
<evidence type="ECO:0000256" key="1">
    <source>
        <dbReference type="SAM" id="MobiDB-lite"/>
    </source>
</evidence>
<feature type="region of interest" description="Disordered" evidence="1">
    <location>
        <begin position="86"/>
        <end position="110"/>
    </location>
</feature>
<dbReference type="EMBL" id="CP058909">
    <property type="protein sequence ID" value="QLH83418.1"/>
    <property type="molecule type" value="Genomic_DNA"/>
</dbReference>